<keyword evidence="2" id="KW-1185">Reference proteome</keyword>
<dbReference type="Ensembl" id="ENSGGOT00000057023.1">
    <property type="protein sequence ID" value="ENSGGOP00000049290.1"/>
    <property type="gene ID" value="ENSGGOG00000012952.3"/>
</dbReference>
<dbReference type="EMBL" id="CABD030115127">
    <property type="status" value="NOT_ANNOTATED_CDS"/>
    <property type="molecule type" value="Genomic_DNA"/>
</dbReference>
<reference evidence="1" key="3">
    <citation type="submission" date="2025-08" db="UniProtKB">
        <authorList>
            <consortium name="Ensembl"/>
        </authorList>
    </citation>
    <scope>IDENTIFICATION</scope>
</reference>
<organism evidence="1 2">
    <name type="scientific">Gorilla gorilla gorilla</name>
    <name type="common">Western lowland gorilla</name>
    <dbReference type="NCBI Taxonomy" id="9595"/>
    <lineage>
        <taxon>Eukaryota</taxon>
        <taxon>Metazoa</taxon>
        <taxon>Chordata</taxon>
        <taxon>Craniata</taxon>
        <taxon>Vertebrata</taxon>
        <taxon>Euteleostomi</taxon>
        <taxon>Mammalia</taxon>
        <taxon>Eutheria</taxon>
        <taxon>Euarchontoglires</taxon>
        <taxon>Primates</taxon>
        <taxon>Haplorrhini</taxon>
        <taxon>Catarrhini</taxon>
        <taxon>Hominidae</taxon>
        <taxon>Gorilla</taxon>
    </lineage>
</organism>
<accession>A0A2I2ZQI1</accession>
<dbReference type="Proteomes" id="UP000001519">
    <property type="component" value="Chromosome 19"/>
</dbReference>
<dbReference type="GeneTree" id="ENSGT00940000163034"/>
<dbReference type="AlphaFoldDB" id="A0A2I2ZQI1"/>
<reference evidence="1" key="4">
    <citation type="submission" date="2025-09" db="UniProtKB">
        <authorList>
            <consortium name="Ensembl"/>
        </authorList>
    </citation>
    <scope>IDENTIFICATION</scope>
</reference>
<proteinExistence type="predicted"/>
<gene>
    <name evidence="1" type="primary">ZSCAN18</name>
</gene>
<dbReference type="Bgee" id="ENSGGOG00000012952">
    <property type="expression patterns" value="Expressed in cerebellum and 6 other cell types or tissues"/>
</dbReference>
<evidence type="ECO:0000313" key="2">
    <source>
        <dbReference type="Proteomes" id="UP000001519"/>
    </source>
</evidence>
<sequence length="39" mass="4584">MRRVRGRADENATAAGTWETKVKWKHQLGMVLGRNYPIW</sequence>
<name>A0A2I2ZQI1_GORGO</name>
<reference evidence="1 2" key="2">
    <citation type="journal article" date="2012" name="Nature">
        <title>Insights into hominid evolution from the gorilla genome sequence.</title>
        <authorList>
            <person name="Scally A."/>
            <person name="Dutheil J.Y."/>
            <person name="Hillier L.W."/>
            <person name="Jordan G.E."/>
            <person name="Goodhead I."/>
            <person name="Herrero J."/>
            <person name="Hobolth A."/>
            <person name="Lappalainen T."/>
            <person name="Mailund T."/>
            <person name="Marques-Bonet T."/>
            <person name="McCarthy S."/>
            <person name="Montgomery S.H."/>
            <person name="Schwalie P.C."/>
            <person name="Tang Y.A."/>
            <person name="Ward M.C."/>
            <person name="Xue Y."/>
            <person name="Yngvadottir B."/>
            <person name="Alkan C."/>
            <person name="Andersen L.N."/>
            <person name="Ayub Q."/>
            <person name="Ball E.V."/>
            <person name="Beal K."/>
            <person name="Bradley B.J."/>
            <person name="Chen Y."/>
            <person name="Clee C.M."/>
            <person name="Fitzgerald S."/>
            <person name="Graves T.A."/>
            <person name="Gu Y."/>
            <person name="Heath P."/>
            <person name="Heger A."/>
            <person name="Karakoc E."/>
            <person name="Kolb-Kokocinski A."/>
            <person name="Laird G.K."/>
            <person name="Lunter G."/>
            <person name="Meader S."/>
            <person name="Mort M."/>
            <person name="Mullikin J.C."/>
            <person name="Munch K."/>
            <person name="O'Connor T.D."/>
            <person name="Phillips A.D."/>
            <person name="Prado-Martinez J."/>
            <person name="Rogers A.S."/>
            <person name="Sajjadian S."/>
            <person name="Schmidt D."/>
            <person name="Shaw K."/>
            <person name="Simpson J.T."/>
            <person name="Stenson P.D."/>
            <person name="Turner D.J."/>
            <person name="Vigilant L."/>
            <person name="Vilella A.J."/>
            <person name="Whitener W."/>
            <person name="Zhu B."/>
            <person name="Cooper D.N."/>
            <person name="de Jong P."/>
            <person name="Dermitzakis E.T."/>
            <person name="Eichler E.E."/>
            <person name="Flicek P."/>
            <person name="Goldman N."/>
            <person name="Mundy N.I."/>
            <person name="Ning Z."/>
            <person name="Odom D.T."/>
            <person name="Ponting C.P."/>
            <person name="Quail M.A."/>
            <person name="Ryder O.A."/>
            <person name="Searle S.M."/>
            <person name="Warren W.C."/>
            <person name="Wilson R.K."/>
            <person name="Schierup M.H."/>
            <person name="Rogers J."/>
            <person name="Tyler-Smith C."/>
            <person name="Durbin R."/>
        </authorList>
    </citation>
    <scope>NUCLEOTIDE SEQUENCE [LARGE SCALE GENOMIC DNA]</scope>
</reference>
<dbReference type="EMBL" id="CABD030115126">
    <property type="status" value="NOT_ANNOTATED_CDS"/>
    <property type="molecule type" value="Genomic_DNA"/>
</dbReference>
<evidence type="ECO:0000313" key="1">
    <source>
        <dbReference type="Ensembl" id="ENSGGOP00000049290.1"/>
    </source>
</evidence>
<protein>
    <submittedName>
        <fullName evidence="1">Zinc finger and SCAN domain containing 18</fullName>
    </submittedName>
</protein>
<reference evidence="2" key="1">
    <citation type="submission" date="2011-05" db="EMBL/GenBank/DDBJ databases">
        <title>Insights into the evolution of the great apes provided by the gorilla genome.</title>
        <authorList>
            <person name="Scally A."/>
        </authorList>
    </citation>
    <scope>NUCLEOTIDE SEQUENCE [LARGE SCALE GENOMIC DNA]</scope>
</reference>